<feature type="transmembrane region" description="Helical" evidence="1">
    <location>
        <begin position="89"/>
        <end position="109"/>
    </location>
</feature>
<keyword evidence="1" id="KW-0472">Membrane</keyword>
<keyword evidence="4" id="KW-1185">Reference proteome</keyword>
<dbReference type="PANTHER" id="PTHR34978">
    <property type="entry name" value="POSSIBLE SENSOR-TRANSDUCER PROTEIN BLAR"/>
    <property type="match status" value="1"/>
</dbReference>
<feature type="transmembrane region" description="Helical" evidence="1">
    <location>
        <begin position="38"/>
        <end position="57"/>
    </location>
</feature>
<feature type="transmembrane region" description="Helical" evidence="1">
    <location>
        <begin position="6"/>
        <end position="26"/>
    </location>
</feature>
<dbReference type="CDD" id="cd07341">
    <property type="entry name" value="M56_BlaR1_MecR1_like"/>
    <property type="match status" value="1"/>
</dbReference>
<dbReference type="AlphaFoldDB" id="A0A9X3YM07"/>
<keyword evidence="1" id="KW-1133">Transmembrane helix</keyword>
<keyword evidence="1" id="KW-0812">Transmembrane</keyword>
<feature type="domain" description="Peptidase M56" evidence="2">
    <location>
        <begin position="10"/>
        <end position="260"/>
    </location>
</feature>
<dbReference type="PANTHER" id="PTHR34978:SF3">
    <property type="entry name" value="SLR0241 PROTEIN"/>
    <property type="match status" value="1"/>
</dbReference>
<dbReference type="RefSeq" id="WP_263541034.1">
    <property type="nucleotide sequence ID" value="NZ_JAOVZO020000019.1"/>
</dbReference>
<accession>A0A9X3YM07</accession>
<dbReference type="InterPro" id="IPR008756">
    <property type="entry name" value="Peptidase_M56"/>
</dbReference>
<protein>
    <submittedName>
        <fullName evidence="3">M56 family metallopeptidase</fullName>
    </submittedName>
</protein>
<reference evidence="3" key="1">
    <citation type="submission" date="2023-02" db="EMBL/GenBank/DDBJ databases">
        <title>Tahibacter soli sp. nov. isolated from soil.</title>
        <authorList>
            <person name="Baek J.H."/>
            <person name="Lee J.K."/>
            <person name="Choi D.G."/>
            <person name="Jeon C.O."/>
        </authorList>
    </citation>
    <scope>NUCLEOTIDE SEQUENCE</scope>
    <source>
        <strain evidence="3">BL</strain>
    </source>
</reference>
<dbReference type="Proteomes" id="UP001139971">
    <property type="component" value="Unassembled WGS sequence"/>
</dbReference>
<proteinExistence type="predicted"/>
<comment type="caution">
    <text evidence="3">The sequence shown here is derived from an EMBL/GenBank/DDBJ whole genome shotgun (WGS) entry which is preliminary data.</text>
</comment>
<evidence type="ECO:0000259" key="2">
    <source>
        <dbReference type="Pfam" id="PF05569"/>
    </source>
</evidence>
<dbReference type="InterPro" id="IPR052173">
    <property type="entry name" value="Beta-lactam_resp_regulator"/>
</dbReference>
<sequence>MSAEALPPLVAATLAATVALLVVLPARSLLRSAFGAGAAYAAWLAVPLALVAAFVPVPRDAALVVLPAGASPRAAVAAVVAPIAPSGPVASLVVATWFAGFAVSLALTLRRQRRFDTALAARRLVVRAAAGPLVTGMIVPRIVLPADFRLRYTARERRLIVAHEGAHARRGDVRANALAALVRCAFWFHPLVHVAHARFRLDQELACDAAVIARFPEARRCYAGAMLKTQLAGDAPTDRRAPLGCAWRIHHPIEERIQMLKHPVPGRARRALGIASAALVAVGAAFGAWAGKPETRHYVDAKLAVRIDDGGPQDVRLIGPLGDPLEVRIGEGAQAWRLTFVATDEAPGRLRMAGDVRLADATIGKPQIVVADGVAGQIVMTTADGRRKIDIAVNLTRTDRPTPDDEAG</sequence>
<gene>
    <name evidence="3" type="ORF">OD750_019430</name>
</gene>
<name>A0A9X3YM07_9GAMM</name>
<evidence type="ECO:0000313" key="3">
    <source>
        <dbReference type="EMBL" id="MDC8014722.1"/>
    </source>
</evidence>
<evidence type="ECO:0000313" key="4">
    <source>
        <dbReference type="Proteomes" id="UP001139971"/>
    </source>
</evidence>
<organism evidence="3 4">
    <name type="scientific">Tahibacter soli</name>
    <dbReference type="NCBI Taxonomy" id="2983605"/>
    <lineage>
        <taxon>Bacteria</taxon>
        <taxon>Pseudomonadati</taxon>
        <taxon>Pseudomonadota</taxon>
        <taxon>Gammaproteobacteria</taxon>
        <taxon>Lysobacterales</taxon>
        <taxon>Rhodanobacteraceae</taxon>
        <taxon>Tahibacter</taxon>
    </lineage>
</organism>
<dbReference type="Pfam" id="PF05569">
    <property type="entry name" value="Peptidase_M56"/>
    <property type="match status" value="1"/>
</dbReference>
<evidence type="ECO:0000256" key="1">
    <source>
        <dbReference type="SAM" id="Phobius"/>
    </source>
</evidence>
<dbReference type="EMBL" id="JAOVZO020000019">
    <property type="protein sequence ID" value="MDC8014722.1"/>
    <property type="molecule type" value="Genomic_DNA"/>
</dbReference>